<dbReference type="Proteomes" id="UP000529728">
    <property type="component" value="Unassembled WGS sequence"/>
</dbReference>
<dbReference type="EMBL" id="VWZN01011369">
    <property type="protein sequence ID" value="NWR47172.1"/>
    <property type="molecule type" value="Genomic_DNA"/>
</dbReference>
<dbReference type="GO" id="GO:0004114">
    <property type="term" value="F:3',5'-cyclic-nucleotide phosphodiesterase activity"/>
    <property type="evidence" value="ECO:0007669"/>
    <property type="project" value="InterPro"/>
</dbReference>
<dbReference type="SUPFAM" id="SSF109604">
    <property type="entry name" value="HD-domain/PDEase-like"/>
    <property type="match status" value="2"/>
</dbReference>
<feature type="domain" description="PDEase" evidence="4">
    <location>
        <begin position="1"/>
        <end position="180"/>
    </location>
</feature>
<dbReference type="InterPro" id="IPR002073">
    <property type="entry name" value="PDEase_catalytic_dom"/>
</dbReference>
<dbReference type="PANTHER" id="PTHR11347">
    <property type="entry name" value="CYCLIC NUCLEOTIDE PHOSPHODIESTERASE"/>
    <property type="match status" value="1"/>
</dbReference>
<evidence type="ECO:0000313" key="6">
    <source>
        <dbReference type="Proteomes" id="UP000529728"/>
    </source>
</evidence>
<dbReference type="Pfam" id="PF00233">
    <property type="entry name" value="PDEase_I"/>
    <property type="match status" value="1"/>
</dbReference>
<keyword evidence="1" id="KW-0479">Metal-binding</keyword>
<keyword evidence="2" id="KW-0378">Hydrolase</keyword>
<feature type="non-terminal residue" evidence="5">
    <location>
        <position position="185"/>
    </location>
</feature>
<keyword evidence="6" id="KW-1185">Reference proteome</keyword>
<evidence type="ECO:0000313" key="5">
    <source>
        <dbReference type="EMBL" id="NWR47172.1"/>
    </source>
</evidence>
<evidence type="ECO:0000256" key="1">
    <source>
        <dbReference type="ARBA" id="ARBA00022723"/>
    </source>
</evidence>
<organism evidence="5 6">
    <name type="scientific">Regulus satrapa</name>
    <name type="common">Golden-crowned kinglet</name>
    <dbReference type="NCBI Taxonomy" id="13245"/>
    <lineage>
        <taxon>Eukaryota</taxon>
        <taxon>Metazoa</taxon>
        <taxon>Chordata</taxon>
        <taxon>Craniata</taxon>
        <taxon>Vertebrata</taxon>
        <taxon>Euteleostomi</taxon>
        <taxon>Archelosauria</taxon>
        <taxon>Archosauria</taxon>
        <taxon>Dinosauria</taxon>
        <taxon>Saurischia</taxon>
        <taxon>Theropoda</taxon>
        <taxon>Coelurosauria</taxon>
        <taxon>Aves</taxon>
        <taxon>Neognathae</taxon>
        <taxon>Neoaves</taxon>
        <taxon>Telluraves</taxon>
        <taxon>Australaves</taxon>
        <taxon>Passeriformes</taxon>
        <taxon>Regulidae</taxon>
        <taxon>Regulus</taxon>
    </lineage>
</organism>
<protein>
    <submittedName>
        <fullName evidence="5">PDE4D phosphodiesterase</fullName>
    </submittedName>
</protein>
<name>A0A7K4XJU1_REGSA</name>
<feature type="region of interest" description="Disordered" evidence="3">
    <location>
        <begin position="103"/>
        <end position="134"/>
    </location>
</feature>
<dbReference type="OrthoDB" id="189220at2759"/>
<accession>A0A7K4XJU1</accession>
<feature type="compositionally biased region" description="Gly residues" evidence="3">
    <location>
        <begin position="115"/>
        <end position="126"/>
    </location>
</feature>
<dbReference type="AlphaFoldDB" id="A0A7K4XJU1"/>
<reference evidence="5 6" key="1">
    <citation type="submission" date="2019-09" db="EMBL/GenBank/DDBJ databases">
        <title>Bird 10,000 Genomes (B10K) Project - Family phase.</title>
        <authorList>
            <person name="Zhang G."/>
        </authorList>
    </citation>
    <scope>NUCLEOTIDE SEQUENCE [LARGE SCALE GENOMIC DNA]</scope>
    <source>
        <strain evidence="5">B10K-DU-001-18</strain>
        <tissue evidence="5">Muscle</tissue>
    </source>
</reference>
<dbReference type="InterPro" id="IPR036971">
    <property type="entry name" value="PDEase_catalytic_dom_sf"/>
</dbReference>
<feature type="non-terminal residue" evidence="5">
    <location>
        <position position="1"/>
    </location>
</feature>
<evidence type="ECO:0000256" key="3">
    <source>
        <dbReference type="SAM" id="MobiDB-lite"/>
    </source>
</evidence>
<evidence type="ECO:0000259" key="4">
    <source>
        <dbReference type="PROSITE" id="PS51845"/>
    </source>
</evidence>
<evidence type="ECO:0000256" key="2">
    <source>
        <dbReference type="ARBA" id="ARBA00022801"/>
    </source>
</evidence>
<dbReference type="Gene3D" id="1.10.1300.10">
    <property type="entry name" value="3'5'-cyclic nucleotide phosphodiesterase, catalytic domain"/>
    <property type="match status" value="1"/>
</dbReference>
<comment type="caution">
    <text evidence="5">The sequence shown here is derived from an EMBL/GenBank/DDBJ whole genome shotgun (WGS) entry which is preliminary data.</text>
</comment>
<dbReference type="GO" id="GO:0007165">
    <property type="term" value="P:signal transduction"/>
    <property type="evidence" value="ECO:0007669"/>
    <property type="project" value="InterPro"/>
</dbReference>
<gene>
    <name evidence="5" type="primary">Pde4d_0</name>
    <name evidence="5" type="ORF">REGSAT_R05140</name>
</gene>
<dbReference type="GO" id="GO:0046872">
    <property type="term" value="F:metal ion binding"/>
    <property type="evidence" value="ECO:0007669"/>
    <property type="project" value="UniProtKB-KW"/>
</dbReference>
<proteinExistence type="predicted"/>
<dbReference type="PROSITE" id="PS51845">
    <property type="entry name" value="PDEASE_I_2"/>
    <property type="match status" value="1"/>
</dbReference>
<sequence length="185" mass="20734">QVLATDMSKHMNLLADLKTMVETKKVTSLGVLLLDNYSDRIQVGTHLGNPSQRCRRPSWARPAGMSPLLYRQWTERIMEEFFHQGDREREKGMEISPMCDKHTASVEKSQVGRQPGHGAGGAGPGRGSALPSPPPQVGFIDFIAHPLWETWADLVHPDAQELLDTLEDNREWYQSMIPRSPSPPP</sequence>